<proteinExistence type="predicted"/>
<evidence type="ECO:0000256" key="1">
    <source>
        <dbReference type="SAM" id="SignalP"/>
    </source>
</evidence>
<accession>A0A2N4TKS7</accession>
<dbReference type="PROSITE" id="PS51257">
    <property type="entry name" value="PROKAR_LIPOPROTEIN"/>
    <property type="match status" value="1"/>
</dbReference>
<gene>
    <name evidence="2" type="ORF">C0Q88_23410</name>
</gene>
<keyword evidence="1" id="KW-0732">Signal</keyword>
<evidence type="ECO:0000313" key="2">
    <source>
        <dbReference type="EMBL" id="PLC40309.1"/>
    </source>
</evidence>
<evidence type="ECO:0000313" key="3">
    <source>
        <dbReference type="Proteomes" id="UP000234456"/>
    </source>
</evidence>
<dbReference type="RefSeq" id="WP_102067466.1">
    <property type="nucleotide sequence ID" value="NZ_PKQE01000007.1"/>
</dbReference>
<protein>
    <submittedName>
        <fullName evidence="2">Uncharacterized protein</fullName>
    </submittedName>
</protein>
<name>A0A2N4TKS7_RALPI</name>
<dbReference type="AlphaFoldDB" id="A0A2N4TKS7"/>
<comment type="caution">
    <text evidence="2">The sequence shown here is derived from an EMBL/GenBank/DDBJ whole genome shotgun (WGS) entry which is preliminary data.</text>
</comment>
<dbReference type="EMBL" id="PKQE01000007">
    <property type="protein sequence ID" value="PLC40309.1"/>
    <property type="molecule type" value="Genomic_DNA"/>
</dbReference>
<dbReference type="OrthoDB" id="9990548at2"/>
<reference evidence="2 3" key="1">
    <citation type="submission" date="2017-12" db="EMBL/GenBank/DDBJ databases">
        <title>Draft genome sequence of Ralstonia pickettii 52.</title>
        <authorList>
            <person name="Zheng B."/>
        </authorList>
    </citation>
    <scope>NUCLEOTIDE SEQUENCE [LARGE SCALE GENOMIC DNA]</scope>
    <source>
        <strain evidence="2 3">52</strain>
    </source>
</reference>
<sequence length="142" mass="15257">MNKTLGVTIGAATLAWAACASAQVQEKTELQYIQTLRDTAHGCAFSQGLANSAMKLNISRDFSQEQAQKATQSCVAALDKGEAAFKAEIAKPHRPAVRDGIKKVYSRWRTYVESVGSGPADVGAERGFNDAVNDLKLEVENP</sequence>
<dbReference type="Proteomes" id="UP000234456">
    <property type="component" value="Unassembled WGS sequence"/>
</dbReference>
<organism evidence="2 3">
    <name type="scientific">Ralstonia pickettii</name>
    <name type="common">Burkholderia pickettii</name>
    <dbReference type="NCBI Taxonomy" id="329"/>
    <lineage>
        <taxon>Bacteria</taxon>
        <taxon>Pseudomonadati</taxon>
        <taxon>Pseudomonadota</taxon>
        <taxon>Betaproteobacteria</taxon>
        <taxon>Burkholderiales</taxon>
        <taxon>Burkholderiaceae</taxon>
        <taxon>Ralstonia</taxon>
    </lineage>
</organism>
<feature type="signal peptide" evidence="1">
    <location>
        <begin position="1"/>
        <end position="22"/>
    </location>
</feature>
<feature type="chain" id="PRO_5014775352" evidence="1">
    <location>
        <begin position="23"/>
        <end position="142"/>
    </location>
</feature>